<reference evidence="3" key="1">
    <citation type="submission" date="2012-03" db="EMBL/GenBank/DDBJ databases">
        <title>Complete genome of Caldisphaera lagunensis DSM 15908.</title>
        <authorList>
            <person name="Lucas S."/>
            <person name="Copeland A."/>
            <person name="Lapidus A."/>
            <person name="Glavina del Rio T."/>
            <person name="Dalin E."/>
            <person name="Tice H."/>
            <person name="Bruce D."/>
            <person name="Goodwin L."/>
            <person name="Pitluck S."/>
            <person name="Peters L."/>
            <person name="Mikhailova N."/>
            <person name="Teshima H."/>
            <person name="Kyrpides N."/>
            <person name="Mavromatis K."/>
            <person name="Ivanova N."/>
            <person name="Brettin T."/>
            <person name="Detter J.C."/>
            <person name="Han C."/>
            <person name="Larimer F."/>
            <person name="Land M."/>
            <person name="Hauser L."/>
            <person name="Markowitz V."/>
            <person name="Cheng J.-F."/>
            <person name="Hugenholtz P."/>
            <person name="Woyke T."/>
            <person name="Wu D."/>
            <person name="Spring S."/>
            <person name="Schroeder M."/>
            <person name="Brambilla E."/>
            <person name="Klenk H.-P."/>
            <person name="Eisen J.A."/>
        </authorList>
    </citation>
    <scope>NUCLEOTIDE SEQUENCE [LARGE SCALE GENOMIC DNA]</scope>
    <source>
        <strain evidence="3">DSM 15908 / JCM 11604 / IC-154</strain>
    </source>
</reference>
<accession>L0A910</accession>
<feature type="domain" description="Mut7-C RNAse" evidence="1">
    <location>
        <begin position="3"/>
        <end position="149"/>
    </location>
</feature>
<dbReference type="InterPro" id="IPR002782">
    <property type="entry name" value="Mut7-C_RNAse_dom"/>
</dbReference>
<dbReference type="EMBL" id="CP003378">
    <property type="protein sequence ID" value="AFZ70351.1"/>
    <property type="molecule type" value="Genomic_DNA"/>
</dbReference>
<gene>
    <name evidence="2" type="ordered locus">Calag_0594</name>
</gene>
<organism evidence="2 3">
    <name type="scientific">Caldisphaera lagunensis (strain DSM 15908 / JCM 11604 / ANMR 0165 / IC-154)</name>
    <dbReference type="NCBI Taxonomy" id="1056495"/>
    <lineage>
        <taxon>Archaea</taxon>
        <taxon>Thermoproteota</taxon>
        <taxon>Thermoprotei</taxon>
        <taxon>Acidilobales</taxon>
        <taxon>Caldisphaeraceae</taxon>
        <taxon>Caldisphaera</taxon>
    </lineage>
</organism>
<name>L0A910_CALLD</name>
<dbReference type="STRING" id="1056495.Calag_0594"/>
<keyword evidence="3" id="KW-1185">Reference proteome</keyword>
<evidence type="ECO:0000259" key="1">
    <source>
        <dbReference type="Pfam" id="PF01927"/>
    </source>
</evidence>
<proteinExistence type="predicted"/>
<dbReference type="eggNOG" id="arCOG04290">
    <property type="taxonomic scope" value="Archaea"/>
</dbReference>
<dbReference type="SUPFAM" id="SSF88723">
    <property type="entry name" value="PIN domain-like"/>
    <property type="match status" value="1"/>
</dbReference>
<dbReference type="Pfam" id="PF01927">
    <property type="entry name" value="Mut7-C"/>
    <property type="match status" value="1"/>
</dbReference>
<dbReference type="GeneID" id="14211854"/>
<evidence type="ECO:0000313" key="2">
    <source>
        <dbReference type="EMBL" id="AFZ70351.1"/>
    </source>
</evidence>
<dbReference type="OrthoDB" id="1266at2157"/>
<dbReference type="InParanoid" id="L0A910"/>
<dbReference type="PANTHER" id="PTHR39081:SF1">
    <property type="entry name" value="MUT7-C RNASE DOMAIN-CONTAINING PROTEIN"/>
    <property type="match status" value="1"/>
</dbReference>
<dbReference type="KEGG" id="clg:Calag_0594"/>
<dbReference type="HOGENOM" id="CLU_112469_1_0_2"/>
<evidence type="ECO:0000313" key="3">
    <source>
        <dbReference type="Proteomes" id="UP000010469"/>
    </source>
</evidence>
<sequence>MSKYIADAMLGTLTRWLRILGYDIIYSRDYSDGQIINIALKTKRMIITRDRGLYHKAKKLNIDSYLIESTDIVKILSELYSKKIIELELDPAKSRCPQCNEKLIKVTDKNLIRNRVPPGALKTYNTFYLCKKCGQVYWEGGHWKNIRRIINEAKINSINSSEPKENFK</sequence>
<dbReference type="AlphaFoldDB" id="L0A910"/>
<dbReference type="Proteomes" id="UP000010469">
    <property type="component" value="Chromosome"/>
</dbReference>
<dbReference type="InterPro" id="IPR029060">
    <property type="entry name" value="PIN-like_dom_sf"/>
</dbReference>
<dbReference type="PANTHER" id="PTHR39081">
    <property type="entry name" value="MUT7-C DOMAIN-CONTAINING PROTEIN"/>
    <property type="match status" value="1"/>
</dbReference>
<dbReference type="RefSeq" id="WP_015232249.1">
    <property type="nucleotide sequence ID" value="NC_019791.1"/>
</dbReference>
<protein>
    <recommendedName>
        <fullName evidence="1">Mut7-C RNAse domain-containing protein</fullName>
    </recommendedName>
</protein>